<organism evidence="2 3">
    <name type="scientific">Candidatus Obscuribacter phosphatis</name>
    <dbReference type="NCBI Taxonomy" id="1906157"/>
    <lineage>
        <taxon>Bacteria</taxon>
        <taxon>Bacillati</taxon>
        <taxon>Candidatus Melainabacteria</taxon>
        <taxon>Candidatus Obscuribacterales</taxon>
        <taxon>Candidatus Obscuribacteraceae</taxon>
        <taxon>Candidatus Obscuribacter</taxon>
    </lineage>
</organism>
<dbReference type="InterPro" id="IPR025333">
    <property type="entry name" value="DUF4239"/>
</dbReference>
<evidence type="ECO:0000313" key="2">
    <source>
        <dbReference type="EMBL" id="MBN8661559.1"/>
    </source>
</evidence>
<protein>
    <submittedName>
        <fullName evidence="2">DUF4239 domain-containing protein</fullName>
    </submittedName>
</protein>
<keyword evidence="1" id="KW-0812">Transmembrane</keyword>
<feature type="transmembrane region" description="Helical" evidence="1">
    <location>
        <begin position="7"/>
        <end position="25"/>
    </location>
</feature>
<reference evidence="2" key="1">
    <citation type="submission" date="2021-02" db="EMBL/GenBank/DDBJ databases">
        <title>Genome-Resolved Metagenomics of a Microbial Community Performing Photosynthetic Biological Nutrient Removal.</title>
        <authorList>
            <person name="Mcdaniel E.A."/>
        </authorList>
    </citation>
    <scope>NUCLEOTIDE SEQUENCE</scope>
    <source>
        <strain evidence="2">UWPOB_OBS1</strain>
    </source>
</reference>
<dbReference type="Pfam" id="PF14023">
    <property type="entry name" value="Bestrophin-like"/>
    <property type="match status" value="1"/>
</dbReference>
<keyword evidence="1" id="KW-0472">Membrane</keyword>
<comment type="caution">
    <text evidence="2">The sequence shown here is derived from an EMBL/GenBank/DDBJ whole genome shotgun (WGS) entry which is preliminary data.</text>
</comment>
<evidence type="ECO:0000256" key="1">
    <source>
        <dbReference type="SAM" id="Phobius"/>
    </source>
</evidence>
<gene>
    <name evidence="2" type="ORF">J0M35_14435</name>
</gene>
<dbReference type="AlphaFoldDB" id="A0A8J7P891"/>
<evidence type="ECO:0000313" key="3">
    <source>
        <dbReference type="Proteomes" id="UP000664277"/>
    </source>
</evidence>
<keyword evidence="1" id="KW-1133">Transmembrane helix</keyword>
<dbReference type="Proteomes" id="UP000664277">
    <property type="component" value="Unassembled WGS sequence"/>
</dbReference>
<feature type="transmembrane region" description="Helical" evidence="1">
    <location>
        <begin position="182"/>
        <end position="201"/>
    </location>
</feature>
<feature type="transmembrane region" description="Helical" evidence="1">
    <location>
        <begin position="45"/>
        <end position="62"/>
    </location>
</feature>
<proteinExistence type="predicted"/>
<name>A0A8J7P891_9BACT</name>
<feature type="transmembrane region" description="Helical" evidence="1">
    <location>
        <begin position="207"/>
        <end position="227"/>
    </location>
</feature>
<accession>A0A8J7P891</accession>
<sequence length="263" mass="29129">MTVTYGTSIALTVATVIASVAGLLLFRKLLAPDTLKSNHDVADPYSQFVGMLFAVLLGFMVADAMSRFNNARQIVEQEASSVGNVFRLADGLPEAPRLKVQRLCAKYLETVINDEWPLLAKHDTSKQAWTVYKDLWRACVTYEPVSARDTDAHQAMLPHMADVGTNRRLRVDALHNGLPAPLWWILGVGGVATILFTYFFNVEHLRLQIVMVSIVSLVICLNIFLLATYDDPFSGDMTVSSSAFETQLKLIKVDLDGVIPDKL</sequence>
<dbReference type="EMBL" id="JAFLCK010000021">
    <property type="protein sequence ID" value="MBN8661559.1"/>
    <property type="molecule type" value="Genomic_DNA"/>
</dbReference>